<keyword evidence="9" id="KW-1133">Transmembrane helix</keyword>
<name>A0A1U7LV20_NEOID</name>
<dbReference type="OrthoDB" id="269227at2759"/>
<evidence type="ECO:0000313" key="16">
    <source>
        <dbReference type="EMBL" id="OLL26423.1"/>
    </source>
</evidence>
<evidence type="ECO:0000256" key="12">
    <source>
        <dbReference type="PIRNR" id="PIRNR028937"/>
    </source>
</evidence>
<dbReference type="EMBL" id="LXFE01000186">
    <property type="protein sequence ID" value="OLL26423.1"/>
    <property type="molecule type" value="Genomic_DNA"/>
</dbReference>
<dbReference type="PANTHER" id="PTHR46056:SF12">
    <property type="entry name" value="LONG-CHAIN-ALCOHOL OXIDASE"/>
    <property type="match status" value="1"/>
</dbReference>
<reference evidence="16 17" key="1">
    <citation type="submission" date="2016-04" db="EMBL/GenBank/DDBJ databases">
        <title>Evolutionary innovation and constraint leading to complex multicellularity in the Ascomycota.</title>
        <authorList>
            <person name="Cisse O."/>
            <person name="Nguyen A."/>
            <person name="Hewitt D.A."/>
            <person name="Jedd G."/>
            <person name="Stajich J.E."/>
        </authorList>
    </citation>
    <scope>NUCLEOTIDE SEQUENCE [LARGE SCALE GENOMIC DNA]</scope>
    <source>
        <strain evidence="16 17">DAH-3</strain>
    </source>
</reference>
<evidence type="ECO:0000256" key="11">
    <source>
        <dbReference type="ARBA" id="ARBA00023136"/>
    </source>
</evidence>
<dbReference type="STRING" id="1198029.A0A1U7LV20"/>
<protein>
    <recommendedName>
        <fullName evidence="5 12">Long-chain-alcohol oxidase</fullName>
        <ecNumber evidence="5 12">1.1.3.20</ecNumber>
    </recommendedName>
</protein>
<proteinExistence type="inferred from homology"/>
<evidence type="ECO:0000256" key="1">
    <source>
        <dbReference type="ARBA" id="ARBA00000920"/>
    </source>
</evidence>
<dbReference type="OMA" id="RNVKGCW"/>
<dbReference type="InterPro" id="IPR007867">
    <property type="entry name" value="GMC_OxRtase_C"/>
</dbReference>
<dbReference type="PANTHER" id="PTHR46056">
    <property type="entry name" value="LONG-CHAIN-ALCOHOL OXIDASE"/>
    <property type="match status" value="1"/>
</dbReference>
<dbReference type="AlphaFoldDB" id="A0A1U7LV20"/>
<evidence type="ECO:0000256" key="8">
    <source>
        <dbReference type="ARBA" id="ARBA00022827"/>
    </source>
</evidence>
<feature type="domain" description="Glucose-methanol-choline oxidoreductase C-terminal" evidence="15">
    <location>
        <begin position="552"/>
        <end position="694"/>
    </location>
</feature>
<dbReference type="InterPro" id="IPR012400">
    <property type="entry name" value="Long_Oxdase"/>
</dbReference>
<comment type="similarity">
    <text evidence="4 12">Belongs to the GMC oxidoreductase family.</text>
</comment>
<evidence type="ECO:0000259" key="14">
    <source>
        <dbReference type="Pfam" id="PF00732"/>
    </source>
</evidence>
<dbReference type="InterPro" id="IPR000172">
    <property type="entry name" value="GMC_OxRdtase_N"/>
</dbReference>
<dbReference type="Proteomes" id="UP000186594">
    <property type="component" value="Unassembled WGS sequence"/>
</dbReference>
<evidence type="ECO:0000256" key="13">
    <source>
        <dbReference type="PIRSR" id="PIRSR028937-1"/>
    </source>
</evidence>
<dbReference type="GO" id="GO:0050660">
    <property type="term" value="F:flavin adenine dinucleotide binding"/>
    <property type="evidence" value="ECO:0007669"/>
    <property type="project" value="InterPro"/>
</dbReference>
<dbReference type="PIRSF" id="PIRSF028937">
    <property type="entry name" value="Lg_Ch_AO"/>
    <property type="match status" value="1"/>
</dbReference>
<evidence type="ECO:0000256" key="6">
    <source>
        <dbReference type="ARBA" id="ARBA00022630"/>
    </source>
</evidence>
<dbReference type="EC" id="1.1.3.20" evidence="5 12"/>
<dbReference type="InterPro" id="IPR036188">
    <property type="entry name" value="FAD/NAD-bd_sf"/>
</dbReference>
<dbReference type="SUPFAM" id="SSF51905">
    <property type="entry name" value="FAD/NAD(P)-binding domain"/>
    <property type="match status" value="1"/>
</dbReference>
<evidence type="ECO:0000256" key="10">
    <source>
        <dbReference type="ARBA" id="ARBA00023002"/>
    </source>
</evidence>
<keyword evidence="6" id="KW-0285">Flavoprotein</keyword>
<dbReference type="Pfam" id="PF05199">
    <property type="entry name" value="GMC_oxred_C"/>
    <property type="match status" value="1"/>
</dbReference>
<evidence type="ECO:0000256" key="7">
    <source>
        <dbReference type="ARBA" id="ARBA00022692"/>
    </source>
</evidence>
<dbReference type="Pfam" id="PF00732">
    <property type="entry name" value="GMC_oxred_N"/>
    <property type="match status" value="1"/>
</dbReference>
<keyword evidence="11" id="KW-0472">Membrane</keyword>
<comment type="subcellular location">
    <subcellularLocation>
        <location evidence="3">Membrane</location>
    </subcellularLocation>
</comment>
<comment type="caution">
    <text evidence="16">The sequence shown here is derived from an EMBL/GenBank/DDBJ whole genome shotgun (WGS) entry which is preliminary data.</text>
</comment>
<feature type="active site" description="Proton acceptor" evidence="13">
    <location>
        <position position="642"/>
    </location>
</feature>
<keyword evidence="17" id="KW-1185">Reference proteome</keyword>
<evidence type="ECO:0000256" key="9">
    <source>
        <dbReference type="ARBA" id="ARBA00022989"/>
    </source>
</evidence>
<evidence type="ECO:0000313" key="17">
    <source>
        <dbReference type="Proteomes" id="UP000186594"/>
    </source>
</evidence>
<evidence type="ECO:0000256" key="2">
    <source>
        <dbReference type="ARBA" id="ARBA00003842"/>
    </source>
</evidence>
<evidence type="ECO:0000259" key="15">
    <source>
        <dbReference type="Pfam" id="PF05199"/>
    </source>
</evidence>
<dbReference type="GO" id="GO:0016020">
    <property type="term" value="C:membrane"/>
    <property type="evidence" value="ECO:0007669"/>
    <property type="project" value="UniProtKB-SubCell"/>
</dbReference>
<dbReference type="GO" id="GO:0046577">
    <property type="term" value="F:long-chain-alcohol oxidase activity"/>
    <property type="evidence" value="ECO:0007669"/>
    <property type="project" value="UniProtKB-EC"/>
</dbReference>
<feature type="domain" description="Glucose-methanol-choline oxidoreductase N-terminal" evidence="14">
    <location>
        <begin position="251"/>
        <end position="470"/>
    </location>
</feature>
<dbReference type="Gene3D" id="3.50.50.60">
    <property type="entry name" value="FAD/NAD(P)-binding domain"/>
    <property type="match status" value="2"/>
</dbReference>
<organism evidence="16 17">
    <name type="scientific">Neolecta irregularis (strain DAH-3)</name>
    <dbReference type="NCBI Taxonomy" id="1198029"/>
    <lineage>
        <taxon>Eukaryota</taxon>
        <taxon>Fungi</taxon>
        <taxon>Dikarya</taxon>
        <taxon>Ascomycota</taxon>
        <taxon>Taphrinomycotina</taxon>
        <taxon>Neolectales</taxon>
        <taxon>Neolectaceae</taxon>
        <taxon>Neolecta</taxon>
    </lineage>
</organism>
<evidence type="ECO:0000256" key="4">
    <source>
        <dbReference type="ARBA" id="ARBA00010790"/>
    </source>
</evidence>
<evidence type="ECO:0000256" key="5">
    <source>
        <dbReference type="ARBA" id="ARBA00013125"/>
    </source>
</evidence>
<comment type="catalytic activity">
    <reaction evidence="1 12">
        <text>a long-chain primary fatty alcohol + O2 = a long-chain fatty aldehyde + H2O2</text>
        <dbReference type="Rhea" id="RHEA:22756"/>
        <dbReference type="ChEBI" id="CHEBI:15379"/>
        <dbReference type="ChEBI" id="CHEBI:16240"/>
        <dbReference type="ChEBI" id="CHEBI:17176"/>
        <dbReference type="ChEBI" id="CHEBI:77396"/>
        <dbReference type="EC" id="1.1.3.20"/>
    </reaction>
</comment>
<accession>A0A1U7LV20</accession>
<keyword evidence="7" id="KW-0812">Transmembrane</keyword>
<sequence>MAAPLYHSDPTIKPTSIFSPEQWETLLAICDTFIAPLGQDEIQKLLQETHSNAVKERKELVVAFLQEKATDYPGFKEKLDRILSNNIQPSKLRQIRFVLSLLSSRFGAVLTGHITPIHQLNRAQRECVLQSWTKSPLLSLRTLFSSLSRLSRLGYISCSEVAMQAIGYPLTDPDSNHPTRFQAKRFHDFMFLDIKGETAELHTEVVIVGSGSGGGVVAAILAKAGRKMIVIEKGKYHPQETLPLSETEAKENLFEAGGALMSDDGCVSILAGSTWGGGSAINWSTSLQPQSYVRDEWAREYPFFNELAFQESLDFVCKRMGCSTKHMKHNKMNHALIEGSRKLGFPYCDNPQNTGDAEHSCGYCGYAQLAIILQTSRYGCRYAEKQSSNVSWLVDAASNAQFLQKTHVEKVIMKGNRAIGVEALVNGQTKLRVFADVVVLAGGAINTPAVLLRSAVKNKNIGKNLTLHPVSTVFGHYYDEDTKPWEGAILTASSQISERRVLGWGAKLEVQWNIPGLAALNAPWRSGYQVKRNMLYWNQSVAYSSRARERDPGYVYIDKQNKLPRICYTLSSFDCDSILDGVLRLCDIVVTAGANEVFTGCLDVEIYKTTERGIADPSYKNWKESVRTAGIIPGRSTIGSAHQMSSCRMGKDPRNSVVDDHGRVHGYQRLYIADSSVLPSASGVNPMISTMGLAHYISLKLIEDMKSMNALSSL</sequence>
<keyword evidence="10 12" id="KW-0560">Oxidoreductase</keyword>
<keyword evidence="8" id="KW-0274">FAD</keyword>
<gene>
    <name evidence="16" type="ORF">NEOLI_002449</name>
</gene>
<evidence type="ECO:0000256" key="3">
    <source>
        <dbReference type="ARBA" id="ARBA00004370"/>
    </source>
</evidence>
<comment type="function">
    <text evidence="2">Long-chain fatty alcohol oxidase involved in the omega-oxidation pathway of lipid degradation.</text>
</comment>